<evidence type="ECO:0008006" key="6">
    <source>
        <dbReference type="Google" id="ProtNLM"/>
    </source>
</evidence>
<gene>
    <name evidence="4" type="ORF">AFL01nite_22850</name>
</gene>
<protein>
    <recommendedName>
        <fullName evidence="6">Acyl-CoA thioesterase</fullName>
    </recommendedName>
</protein>
<sequence length="278" mass="30121">MYRGYRHAVGPLGQDEPVTDHYPQDTLATRADDGTLTLEVTDRWNTPLGKPNGGWVLAAMLRAAMDTTDVGRPAVAAITYFASPEPGTTATLTVTPVKLGRRVQTVDVDLGCDGRPLARMTASFARDHHGPSQELGAAPALPDPATLPDPRELGMPTDGLFGRIEYRMAEVPGWATGEPTGDPTTTLWQRLDGGTAIDWPAVALLTDASPPPVMELGQMKSMTVQLTVHFHRLPEQGGWVASRFSTRHVAEGFHEEDGELWDDQGRLLAQSRQLAILL</sequence>
<dbReference type="InterPro" id="IPR029069">
    <property type="entry name" value="HotDog_dom_sf"/>
</dbReference>
<organism evidence="4 5">
    <name type="scientific">Aeromicrobium flavum</name>
    <dbReference type="NCBI Taxonomy" id="416568"/>
    <lineage>
        <taxon>Bacteria</taxon>
        <taxon>Bacillati</taxon>
        <taxon>Actinomycetota</taxon>
        <taxon>Actinomycetes</taxon>
        <taxon>Propionibacteriales</taxon>
        <taxon>Nocardioidaceae</taxon>
        <taxon>Aeromicrobium</taxon>
    </lineage>
</organism>
<reference evidence="4 5" key="1">
    <citation type="submission" date="2019-07" db="EMBL/GenBank/DDBJ databases">
        <title>Whole genome shotgun sequence of Aeromicrobium flavum NBRC 107625.</title>
        <authorList>
            <person name="Hosoyama A."/>
            <person name="Uohara A."/>
            <person name="Ohji S."/>
            <person name="Ichikawa N."/>
        </authorList>
    </citation>
    <scope>NUCLEOTIDE SEQUENCE [LARGE SCALE GENOMIC DNA]</scope>
    <source>
        <strain evidence="4 5">NBRC 107625</strain>
    </source>
</reference>
<feature type="domain" description="Acyl-CoA thioesterase-like C-terminal" evidence="3">
    <location>
        <begin position="147"/>
        <end position="276"/>
    </location>
</feature>
<dbReference type="EMBL" id="BJZQ01000012">
    <property type="protein sequence ID" value="GEO89958.1"/>
    <property type="molecule type" value="Genomic_DNA"/>
</dbReference>
<dbReference type="PANTHER" id="PTHR38110:SF1">
    <property type="entry name" value="THIOESTERASE DOMAIN-CONTAINING PROTEIN"/>
    <property type="match status" value="1"/>
</dbReference>
<name>A0A512HWY4_9ACTN</name>
<dbReference type="InterPro" id="IPR049449">
    <property type="entry name" value="TesB_ACOT8-like_N"/>
</dbReference>
<dbReference type="PANTHER" id="PTHR38110">
    <property type="entry name" value="CHROMOSOME 23, WHOLE GENOME SHOTGUN SEQUENCE"/>
    <property type="match status" value="1"/>
</dbReference>
<accession>A0A512HWY4</accession>
<dbReference type="InterPro" id="IPR042171">
    <property type="entry name" value="Acyl-CoA_hotdog"/>
</dbReference>
<dbReference type="InterPro" id="IPR049450">
    <property type="entry name" value="ACOT8-like_C"/>
</dbReference>
<evidence type="ECO:0000313" key="5">
    <source>
        <dbReference type="Proteomes" id="UP000321769"/>
    </source>
</evidence>
<dbReference type="AlphaFoldDB" id="A0A512HWY4"/>
<dbReference type="Pfam" id="PF13622">
    <property type="entry name" value="4HBT_3"/>
    <property type="match status" value="1"/>
</dbReference>
<dbReference type="InterPro" id="IPR052389">
    <property type="entry name" value="Sec_Metab_Biosynth-Assoc"/>
</dbReference>
<dbReference type="Gene3D" id="2.40.160.210">
    <property type="entry name" value="Acyl-CoA thioesterase, double hotdog domain"/>
    <property type="match status" value="1"/>
</dbReference>
<dbReference type="Pfam" id="PF20789">
    <property type="entry name" value="4HBT_3C"/>
    <property type="match status" value="1"/>
</dbReference>
<feature type="region of interest" description="Disordered" evidence="1">
    <location>
        <begin position="1"/>
        <end position="22"/>
    </location>
</feature>
<evidence type="ECO:0000313" key="4">
    <source>
        <dbReference type="EMBL" id="GEO89958.1"/>
    </source>
</evidence>
<proteinExistence type="predicted"/>
<dbReference type="Proteomes" id="UP000321769">
    <property type="component" value="Unassembled WGS sequence"/>
</dbReference>
<dbReference type="SUPFAM" id="SSF54637">
    <property type="entry name" value="Thioesterase/thiol ester dehydrase-isomerase"/>
    <property type="match status" value="2"/>
</dbReference>
<evidence type="ECO:0000259" key="2">
    <source>
        <dbReference type="Pfam" id="PF13622"/>
    </source>
</evidence>
<dbReference type="OrthoDB" id="5418286at2"/>
<evidence type="ECO:0000256" key="1">
    <source>
        <dbReference type="SAM" id="MobiDB-lite"/>
    </source>
</evidence>
<keyword evidence="5" id="KW-1185">Reference proteome</keyword>
<evidence type="ECO:0000259" key="3">
    <source>
        <dbReference type="Pfam" id="PF20789"/>
    </source>
</evidence>
<comment type="caution">
    <text evidence="4">The sequence shown here is derived from an EMBL/GenBank/DDBJ whole genome shotgun (WGS) entry which is preliminary data.</text>
</comment>
<feature type="domain" description="Acyl-CoA thioesterase-like N-terminal HotDog" evidence="2">
    <location>
        <begin position="42"/>
        <end position="125"/>
    </location>
</feature>